<reference evidence="1 2" key="2">
    <citation type="journal article" date="2022" name="Mol. Ecol. Resour.">
        <title>The genomes of chicory, endive, great burdock and yacon provide insights into Asteraceae paleo-polyploidization history and plant inulin production.</title>
        <authorList>
            <person name="Fan W."/>
            <person name="Wang S."/>
            <person name="Wang H."/>
            <person name="Wang A."/>
            <person name="Jiang F."/>
            <person name="Liu H."/>
            <person name="Zhao H."/>
            <person name="Xu D."/>
            <person name="Zhang Y."/>
        </authorList>
    </citation>
    <scope>NUCLEOTIDE SEQUENCE [LARGE SCALE GENOMIC DNA]</scope>
    <source>
        <strain evidence="2">cv. Niubang</strain>
    </source>
</reference>
<evidence type="ECO:0000313" key="1">
    <source>
        <dbReference type="EMBL" id="KAI3772061.1"/>
    </source>
</evidence>
<keyword evidence="2" id="KW-1185">Reference proteome</keyword>
<name>A0ACB9FMW3_ARCLA</name>
<accession>A0ACB9FMW3</accession>
<protein>
    <submittedName>
        <fullName evidence="1">Uncharacterized protein</fullName>
    </submittedName>
</protein>
<dbReference type="Proteomes" id="UP001055879">
    <property type="component" value="Linkage Group LG01"/>
</dbReference>
<proteinExistence type="predicted"/>
<organism evidence="1 2">
    <name type="scientific">Arctium lappa</name>
    <name type="common">Greater burdock</name>
    <name type="synonym">Lappa major</name>
    <dbReference type="NCBI Taxonomy" id="4217"/>
    <lineage>
        <taxon>Eukaryota</taxon>
        <taxon>Viridiplantae</taxon>
        <taxon>Streptophyta</taxon>
        <taxon>Embryophyta</taxon>
        <taxon>Tracheophyta</taxon>
        <taxon>Spermatophyta</taxon>
        <taxon>Magnoliopsida</taxon>
        <taxon>eudicotyledons</taxon>
        <taxon>Gunneridae</taxon>
        <taxon>Pentapetalae</taxon>
        <taxon>asterids</taxon>
        <taxon>campanulids</taxon>
        <taxon>Asterales</taxon>
        <taxon>Asteraceae</taxon>
        <taxon>Carduoideae</taxon>
        <taxon>Cardueae</taxon>
        <taxon>Arctiinae</taxon>
        <taxon>Arctium</taxon>
    </lineage>
</organism>
<dbReference type="EMBL" id="CM042047">
    <property type="protein sequence ID" value="KAI3772061.1"/>
    <property type="molecule type" value="Genomic_DNA"/>
</dbReference>
<evidence type="ECO:0000313" key="2">
    <source>
        <dbReference type="Proteomes" id="UP001055879"/>
    </source>
</evidence>
<sequence>MLLRLEGGSIVINEMTIHEILKVLIGGLDFTTMETTEEGTELAAIWKQQYKKESPRPTDVMNAIQSSTDADIISSINWSGYIFECFKRSKRMWRNDMYDSFYAGPLTFLTLLLYVESTIWTNSDNGTNDPPLHKWNLNELRKRQQCAIKGGGFHRALIRGPGQTSNINNENTNLDPPSPKENKEDEEEIKRGYIIELNEKFGLLMRSKVDAQTVIEKAKERFPLDTIFERYEDELAIFFNETAFRGSGKNKPLTTLSRLKEADNNKEGVHEDNTEIVCTPTKLSFDNIESLEALSPLSPYWYSQTTYDIIDAQIEERSGAKDPTNKDGTGEDHKTSEDQQPNSNASPTNLEIVAYNEPEEQAVPISQYGPDIPVPSFNLGISPLKPAVEKRPLKKGERGCHGV</sequence>
<comment type="caution">
    <text evidence="1">The sequence shown here is derived from an EMBL/GenBank/DDBJ whole genome shotgun (WGS) entry which is preliminary data.</text>
</comment>
<reference evidence="2" key="1">
    <citation type="journal article" date="2022" name="Mol. Ecol. Resour.">
        <title>The genomes of chicory, endive, great burdock and yacon provide insights into Asteraceae palaeo-polyploidization history and plant inulin production.</title>
        <authorList>
            <person name="Fan W."/>
            <person name="Wang S."/>
            <person name="Wang H."/>
            <person name="Wang A."/>
            <person name="Jiang F."/>
            <person name="Liu H."/>
            <person name="Zhao H."/>
            <person name="Xu D."/>
            <person name="Zhang Y."/>
        </authorList>
    </citation>
    <scope>NUCLEOTIDE SEQUENCE [LARGE SCALE GENOMIC DNA]</scope>
    <source>
        <strain evidence="2">cv. Niubang</strain>
    </source>
</reference>
<gene>
    <name evidence="1" type="ORF">L6452_03235</name>
</gene>